<feature type="transmembrane region" description="Helical" evidence="1">
    <location>
        <begin position="93"/>
        <end position="111"/>
    </location>
</feature>
<feature type="transmembrane region" description="Helical" evidence="1">
    <location>
        <begin position="7"/>
        <end position="31"/>
    </location>
</feature>
<evidence type="ECO:0000313" key="2">
    <source>
        <dbReference type="EMBL" id="QDU08384.1"/>
    </source>
</evidence>
<dbReference type="Proteomes" id="UP000318384">
    <property type="component" value="Chromosome"/>
</dbReference>
<proteinExistence type="predicted"/>
<reference evidence="2 3" key="1">
    <citation type="submission" date="2019-03" db="EMBL/GenBank/DDBJ databases">
        <title>Deep-cultivation of Planctomycetes and their phenomic and genomic characterization uncovers novel biology.</title>
        <authorList>
            <person name="Wiegand S."/>
            <person name="Jogler M."/>
            <person name="Boedeker C."/>
            <person name="Pinto D."/>
            <person name="Vollmers J."/>
            <person name="Rivas-Marin E."/>
            <person name="Kohn T."/>
            <person name="Peeters S.H."/>
            <person name="Heuer A."/>
            <person name="Rast P."/>
            <person name="Oberbeckmann S."/>
            <person name="Bunk B."/>
            <person name="Jeske O."/>
            <person name="Meyerdierks A."/>
            <person name="Storesund J.E."/>
            <person name="Kallscheuer N."/>
            <person name="Luecker S."/>
            <person name="Lage O.M."/>
            <person name="Pohl T."/>
            <person name="Merkel B.J."/>
            <person name="Hornburger P."/>
            <person name="Mueller R.-W."/>
            <person name="Bruemmer F."/>
            <person name="Labrenz M."/>
            <person name="Spormann A.M."/>
            <person name="Op den Camp H."/>
            <person name="Overmann J."/>
            <person name="Amann R."/>
            <person name="Jetten M.S.M."/>
            <person name="Mascher T."/>
            <person name="Medema M.H."/>
            <person name="Devos D.P."/>
            <person name="Kaster A.-K."/>
            <person name="Ovreas L."/>
            <person name="Rohde M."/>
            <person name="Galperin M.Y."/>
            <person name="Jogler C."/>
        </authorList>
    </citation>
    <scope>NUCLEOTIDE SEQUENCE [LARGE SCALE GENOMIC DNA]</scope>
    <source>
        <strain evidence="2 3">V202</strain>
    </source>
</reference>
<name>A0A517WT07_9PLAN</name>
<dbReference type="EMBL" id="CP037422">
    <property type="protein sequence ID" value="QDU08384.1"/>
    <property type="molecule type" value="Genomic_DNA"/>
</dbReference>
<dbReference type="RefSeq" id="WP_145172975.1">
    <property type="nucleotide sequence ID" value="NZ_CP037422.1"/>
</dbReference>
<evidence type="ECO:0000313" key="3">
    <source>
        <dbReference type="Proteomes" id="UP000318384"/>
    </source>
</evidence>
<feature type="transmembrane region" description="Helical" evidence="1">
    <location>
        <begin position="299"/>
        <end position="318"/>
    </location>
</feature>
<keyword evidence="1" id="KW-0472">Membrane</keyword>
<gene>
    <name evidence="2" type="ORF">V202x_17520</name>
</gene>
<feature type="transmembrane region" description="Helical" evidence="1">
    <location>
        <begin position="37"/>
        <end position="57"/>
    </location>
</feature>
<keyword evidence="1" id="KW-1133">Transmembrane helix</keyword>
<protein>
    <recommendedName>
        <fullName evidence="4">NADH:ubiquinone oxidoreductase subunit L</fullName>
    </recommendedName>
</protein>
<evidence type="ECO:0008006" key="4">
    <source>
        <dbReference type="Google" id="ProtNLM"/>
    </source>
</evidence>
<feature type="transmembrane region" description="Helical" evidence="1">
    <location>
        <begin position="235"/>
        <end position="257"/>
    </location>
</feature>
<feature type="transmembrane region" description="Helical" evidence="1">
    <location>
        <begin position="327"/>
        <end position="346"/>
    </location>
</feature>
<feature type="transmembrane region" description="Helical" evidence="1">
    <location>
        <begin position="358"/>
        <end position="378"/>
    </location>
</feature>
<feature type="transmembrane region" description="Helical" evidence="1">
    <location>
        <begin position="131"/>
        <end position="158"/>
    </location>
</feature>
<sequence length="628" mass="69936">MAKTITLLLQLSLIIPFVMVIVSALIGLRVLKGNPRWPALIGVSLTTIVALTSTLFFRSTIHSQSYSQTLLHWLTFSDQPEVALQIGVLFDPLSVSFFMLISLVSLFYLVLNSTWSVPFASTSRSSSRFTALLYLMCFFATSGIVLSTNFLQLLFFWFCLSMSMNLLHEVTLNSDTLSGQPRRQWWGWNAFSDGMLLLAVFLIADNFKTVNYLQCLHPSAIQAVHIKNSAALPGIGVVLFFAALPRLGLFPASTLVLSNERPWSSSSLAVLNLLALPAGLFLLLRCSPILQADEANQRLLIQLGSASALLTMLSAVSLSPRQHGDRFLCWISATLGGMAVVILGMNTPDAVPLTLTMILLHSCVFSVLIPMICLLRANALSAHSLTTFKICYLLLMVAELIGLGSLLDPFILARSMASDTRAELMVWLMILNIAGITFGFARFYFSLNFKWMSSTSSWKMSLLPLWGISLLISLTGMFLLLSVPFFHQIWPGLTRQAMENPFERDWFLCSVFCMSIILSTVLAWMCAPKTDVSTSTEKPKSAFIKLGQSHFYSLRILNQTLSNPLHVIAKMASLLDGWILNRFIRASLEKTPRYWGHILHQMQNGQFAFQTLVLLFTLSILMIVILIL</sequence>
<feature type="transmembrane region" description="Helical" evidence="1">
    <location>
        <begin position="390"/>
        <end position="412"/>
    </location>
</feature>
<feature type="transmembrane region" description="Helical" evidence="1">
    <location>
        <begin position="185"/>
        <end position="204"/>
    </location>
</feature>
<organism evidence="2 3">
    <name type="scientific">Gimesia aquarii</name>
    <dbReference type="NCBI Taxonomy" id="2527964"/>
    <lineage>
        <taxon>Bacteria</taxon>
        <taxon>Pseudomonadati</taxon>
        <taxon>Planctomycetota</taxon>
        <taxon>Planctomycetia</taxon>
        <taxon>Planctomycetales</taxon>
        <taxon>Planctomycetaceae</taxon>
        <taxon>Gimesia</taxon>
    </lineage>
</organism>
<keyword evidence="1" id="KW-0812">Transmembrane</keyword>
<dbReference type="AlphaFoldDB" id="A0A517WT07"/>
<feature type="transmembrane region" description="Helical" evidence="1">
    <location>
        <begin position="424"/>
        <end position="445"/>
    </location>
</feature>
<evidence type="ECO:0000256" key="1">
    <source>
        <dbReference type="SAM" id="Phobius"/>
    </source>
</evidence>
<feature type="transmembrane region" description="Helical" evidence="1">
    <location>
        <begin position="607"/>
        <end position="627"/>
    </location>
</feature>
<feature type="transmembrane region" description="Helical" evidence="1">
    <location>
        <begin position="506"/>
        <end position="527"/>
    </location>
</feature>
<feature type="transmembrane region" description="Helical" evidence="1">
    <location>
        <begin position="269"/>
        <end position="287"/>
    </location>
</feature>
<accession>A0A517WT07</accession>
<feature type="transmembrane region" description="Helical" evidence="1">
    <location>
        <begin position="465"/>
        <end position="486"/>
    </location>
</feature>
<dbReference type="OrthoDB" id="292415at2"/>
<keyword evidence="3" id="KW-1185">Reference proteome</keyword>